<evidence type="ECO:0000313" key="1">
    <source>
        <dbReference type="EMBL" id="GAA1828533.1"/>
    </source>
</evidence>
<reference evidence="1 2" key="1">
    <citation type="journal article" date="2019" name="Int. J. Syst. Evol. Microbiol.">
        <title>The Global Catalogue of Microorganisms (GCM) 10K type strain sequencing project: providing services to taxonomists for standard genome sequencing and annotation.</title>
        <authorList>
            <consortium name="The Broad Institute Genomics Platform"/>
            <consortium name="The Broad Institute Genome Sequencing Center for Infectious Disease"/>
            <person name="Wu L."/>
            <person name="Ma J."/>
        </authorList>
    </citation>
    <scope>NUCLEOTIDE SEQUENCE [LARGE SCALE GENOMIC DNA]</scope>
    <source>
        <strain evidence="1 2">JCM 13250</strain>
    </source>
</reference>
<gene>
    <name evidence="1" type="ORF">GCM10009682_54480</name>
</gene>
<protein>
    <submittedName>
        <fullName evidence="1">Uncharacterized protein</fullName>
    </submittedName>
</protein>
<dbReference type="Proteomes" id="UP001500218">
    <property type="component" value="Unassembled WGS sequence"/>
</dbReference>
<keyword evidence="2" id="KW-1185">Reference proteome</keyword>
<organism evidence="1 2">
    <name type="scientific">Luedemannella flava</name>
    <dbReference type="NCBI Taxonomy" id="349316"/>
    <lineage>
        <taxon>Bacteria</taxon>
        <taxon>Bacillati</taxon>
        <taxon>Actinomycetota</taxon>
        <taxon>Actinomycetes</taxon>
        <taxon>Micromonosporales</taxon>
        <taxon>Micromonosporaceae</taxon>
        <taxon>Luedemannella</taxon>
    </lineage>
</organism>
<evidence type="ECO:0000313" key="2">
    <source>
        <dbReference type="Proteomes" id="UP001500218"/>
    </source>
</evidence>
<accession>A0ABN2MJE8</accession>
<dbReference type="RefSeq" id="WP_344138463.1">
    <property type="nucleotide sequence ID" value="NZ_BAAALT010000248.1"/>
</dbReference>
<proteinExistence type="predicted"/>
<name>A0ABN2MJE8_9ACTN</name>
<sequence length="326" mass="35554">MKRIDTELTSALLSRMAALDVGPWTEDAVGATVAELGFGAVADGRFDTPTGVGIVVPAPDDRTSPILAVRVPLGPATGFGDAVQVAGSVIGYPPPILGGPDTFARWIRPVTLDKVGTSIGLIATDDQVWAELVATMTWENWAYDVFNWGEGIVDLPYRWLAFAPHPSLRGMTTGGRVVKTWSEIEQGLRLTFDALLDGLDALTTAEAPPPEARIRMTTDQRTIGCFFEITLSAGRTMQFRTTHFEAGGQGWHRKEKRTWVCEWTGASPDDVTEAARIAARMMREWNNRAGTDEVRDHWVPGYTKTRFAGRSIVDLPGFGFGRSSSN</sequence>
<comment type="caution">
    <text evidence="1">The sequence shown here is derived from an EMBL/GenBank/DDBJ whole genome shotgun (WGS) entry which is preliminary data.</text>
</comment>
<dbReference type="EMBL" id="BAAALT010000248">
    <property type="protein sequence ID" value="GAA1828533.1"/>
    <property type="molecule type" value="Genomic_DNA"/>
</dbReference>